<dbReference type="PANTHER" id="PTHR42887:SF2">
    <property type="entry name" value="OS12G0638800 PROTEIN"/>
    <property type="match status" value="1"/>
</dbReference>
<feature type="domain" description="RsdA/BaiN/AoA(So)-like insert" evidence="5">
    <location>
        <begin position="191"/>
        <end position="283"/>
    </location>
</feature>
<keyword evidence="3" id="KW-0274">FAD</keyword>
<keyword evidence="2" id="KW-0285">Flavoprotein</keyword>
<sequence>MKKEILIIGGGPSGMMAAISAKTHFPLSNVTLIERNNELGMKMKLTGGGRCNVTATLPVSELVEYIPKNGKFLYSALNNFGPNEIIDFFEKEKCPLKVEDHFRVFPKSNKAQDIVDTLRNKIKTLKINIDYETLVSEINNDQKKVITNKKTYHYDHLIIATGGITLPKTGSDGTGHTLAKSIGHEITELLPAEVPLVSNDKVIADKTLQGLSFKDISISIYDKGKNKKTITHDMIITHFGLSGPVALRASFYVLNLLKKTSQPVEIRIDFMPKIKLNELIQLDPKKLEEVIKENEIPKRLLDYLKLETKDYLNLLKEFKLMIHDVRGFSQAFVTNGGVKVNEVDPKTMISKLDPNISFCGEVLDINAFTGGFNITSAFSTGYTAGKLGKEF</sequence>
<dbReference type="InterPro" id="IPR057661">
    <property type="entry name" value="RsdA/BaiN/AoA(So)_Rossmann"/>
</dbReference>
<comment type="cofactor">
    <cofactor evidence="1">
        <name>FAD</name>
        <dbReference type="ChEBI" id="CHEBI:57692"/>
    </cofactor>
</comment>
<dbReference type="RefSeq" id="WP_026660898.1">
    <property type="nucleotide sequence ID" value="NC_022538.1"/>
</dbReference>
<evidence type="ECO:0000313" key="6">
    <source>
        <dbReference type="EMBL" id="CCV64603.1"/>
    </source>
</evidence>
<proteinExistence type="predicted"/>
<dbReference type="SUPFAM" id="SSF160996">
    <property type="entry name" value="HI0933 insert domain-like"/>
    <property type="match status" value="1"/>
</dbReference>
<organism evidence="6 7">
    <name type="scientific">Alteracholeplasma palmae (strain ATCC 49389 / J233)</name>
    <name type="common">Acholeplasma palmae</name>
    <dbReference type="NCBI Taxonomy" id="1318466"/>
    <lineage>
        <taxon>Bacteria</taxon>
        <taxon>Bacillati</taxon>
        <taxon>Mycoplasmatota</taxon>
        <taxon>Mollicutes</taxon>
        <taxon>Acholeplasmatales</taxon>
        <taxon>Acholeplasmataceae</taxon>
        <taxon>Acholeplasma</taxon>
    </lineage>
</organism>
<evidence type="ECO:0000259" key="5">
    <source>
        <dbReference type="Pfam" id="PF22780"/>
    </source>
</evidence>
<feature type="domain" description="RsdA/BaiN/AoA(So)-like Rossmann fold-like" evidence="4">
    <location>
        <begin position="4"/>
        <end position="386"/>
    </location>
</feature>
<gene>
    <name evidence="6" type="ORF">BN85410260</name>
</gene>
<dbReference type="InterPro" id="IPR023166">
    <property type="entry name" value="BaiN-like_dom_sf"/>
</dbReference>
<dbReference type="PRINTS" id="PR00368">
    <property type="entry name" value="FADPNR"/>
</dbReference>
<protein>
    <submittedName>
        <fullName evidence="6">Uncharacterized protein</fullName>
    </submittedName>
</protein>
<dbReference type="STRING" id="1318466.BN85410260"/>
<dbReference type="InterPro" id="IPR055178">
    <property type="entry name" value="RsdA/BaiN/AoA(So)-like_dom"/>
</dbReference>
<evidence type="ECO:0000256" key="1">
    <source>
        <dbReference type="ARBA" id="ARBA00001974"/>
    </source>
</evidence>
<accession>U4KLC9</accession>
<dbReference type="KEGG" id="apal:BN85410260"/>
<dbReference type="SUPFAM" id="SSF51905">
    <property type="entry name" value="FAD/NAD(P)-binding domain"/>
    <property type="match status" value="1"/>
</dbReference>
<evidence type="ECO:0000256" key="3">
    <source>
        <dbReference type="ARBA" id="ARBA00022827"/>
    </source>
</evidence>
<dbReference type="InterPro" id="IPR004792">
    <property type="entry name" value="BaiN-like"/>
</dbReference>
<evidence type="ECO:0000313" key="7">
    <source>
        <dbReference type="Proteomes" id="UP000032740"/>
    </source>
</evidence>
<evidence type="ECO:0000256" key="2">
    <source>
        <dbReference type="ARBA" id="ARBA00022630"/>
    </source>
</evidence>
<dbReference type="HOGENOM" id="CLU_025174_3_1_14"/>
<dbReference type="Pfam" id="PF22780">
    <property type="entry name" value="HI0933_like_1st"/>
    <property type="match status" value="1"/>
</dbReference>
<dbReference type="PRINTS" id="PR00411">
    <property type="entry name" value="PNDRDTASEI"/>
</dbReference>
<dbReference type="AlphaFoldDB" id="U4KLC9"/>
<keyword evidence="7" id="KW-1185">Reference proteome</keyword>
<dbReference type="Pfam" id="PF03486">
    <property type="entry name" value="HI0933_like"/>
    <property type="match status" value="1"/>
</dbReference>
<dbReference type="PANTHER" id="PTHR42887">
    <property type="entry name" value="OS12G0638800 PROTEIN"/>
    <property type="match status" value="1"/>
</dbReference>
<evidence type="ECO:0000259" key="4">
    <source>
        <dbReference type="Pfam" id="PF03486"/>
    </source>
</evidence>
<name>U4KLC9_ALTPJ</name>
<dbReference type="Gene3D" id="1.10.8.260">
    <property type="entry name" value="HI0933 insert domain-like"/>
    <property type="match status" value="1"/>
</dbReference>
<dbReference type="Gene3D" id="2.40.30.10">
    <property type="entry name" value="Translation factors"/>
    <property type="match status" value="1"/>
</dbReference>
<dbReference type="Gene3D" id="3.50.50.60">
    <property type="entry name" value="FAD/NAD(P)-binding domain"/>
    <property type="match status" value="1"/>
</dbReference>
<reference evidence="6 7" key="1">
    <citation type="journal article" date="2013" name="J. Mol. Microbiol. Biotechnol.">
        <title>Analysis of the Complete Genomes of Acholeplasma brassicae , A. palmae and A. laidlawii and Their Comparison to the Obligate Parasites from ' Candidatus Phytoplasma'.</title>
        <authorList>
            <person name="Kube M."/>
            <person name="Siewert C."/>
            <person name="Migdoll A.M."/>
            <person name="Duduk B."/>
            <person name="Holz S."/>
            <person name="Rabus R."/>
            <person name="Seemuller E."/>
            <person name="Mitrovic J."/>
            <person name="Muller I."/>
            <person name="Buttner C."/>
            <person name="Reinhardt R."/>
        </authorList>
    </citation>
    <scope>NUCLEOTIDE SEQUENCE [LARGE SCALE GENOMIC DNA]</scope>
    <source>
        <strain evidence="6 7">J233</strain>
    </source>
</reference>
<dbReference type="Proteomes" id="UP000032740">
    <property type="component" value="Chromosome"/>
</dbReference>
<dbReference type="OrthoDB" id="9773233at2"/>
<dbReference type="EMBL" id="FO681347">
    <property type="protein sequence ID" value="CCV64603.1"/>
    <property type="molecule type" value="Genomic_DNA"/>
</dbReference>
<dbReference type="InterPro" id="IPR036188">
    <property type="entry name" value="FAD/NAD-bd_sf"/>
</dbReference>
<dbReference type="NCBIfam" id="TIGR00275">
    <property type="entry name" value="aminoacetone oxidase family FAD-binding enzyme"/>
    <property type="match status" value="1"/>
</dbReference>